<accession>G3MAL1</accession>
<evidence type="ECO:0000313" key="1">
    <source>
        <dbReference type="EMBL" id="AEO93728.1"/>
    </source>
</evidence>
<dbReference type="EMBL" id="JN638751">
    <property type="protein sequence ID" value="AEO93728.1"/>
    <property type="molecule type" value="Genomic_DNA"/>
</dbReference>
<reference evidence="1 2" key="1">
    <citation type="submission" date="2011-09" db="EMBL/GenBank/DDBJ databases">
        <authorList>
            <person name="Pope W.H."/>
            <person name="Pedulla M.L."/>
            <person name="Ford M.E."/>
            <person name="Peebles C.L."/>
            <person name="Hatfull G.H."/>
            <person name="Hendrix R.W."/>
        </authorList>
    </citation>
    <scope>NUCLEOTIDE SEQUENCE [LARGE SCALE GENOMIC DNA]</scope>
    <source>
        <strain evidence="1">G</strain>
    </source>
</reference>
<proteinExistence type="predicted"/>
<evidence type="ECO:0000313" key="2">
    <source>
        <dbReference type="Proteomes" id="UP000009273"/>
    </source>
</evidence>
<gene>
    <name evidence="1" type="primary">470</name>
    <name evidence="1" type="ORF">G_470</name>
</gene>
<dbReference type="RefSeq" id="YP_009015773.1">
    <property type="nucleotide sequence ID" value="NC_023719.1"/>
</dbReference>
<dbReference type="Proteomes" id="UP000009273">
    <property type="component" value="Segment"/>
</dbReference>
<dbReference type="GeneID" id="18563684"/>
<protein>
    <submittedName>
        <fullName evidence="1">Gp470</fullName>
    </submittedName>
</protein>
<sequence>MPIIRIKQYEIITNSHKETERLKEIIGLSKKNFTIVKDKLTYNIRIKLKKSFLQFTIKTNSENVITKISYSNGKSNRSVNKILHVLNNIIEDINLVTNEGLRDKLELIRCHDNLCPICSSPLEKISSFERHCKNDCYSIWYSTKYHEIEVSVTIFEKKLKAFGSNSMKTKINTINAICNQIFYWKQSDNYLAKLILQD</sequence>
<dbReference type="KEGG" id="vg:18563684"/>
<name>G3MAL1_9CAUD</name>
<organism evidence="1 2">
    <name type="scientific">Bacillus phage G</name>
    <dbReference type="NCBI Taxonomy" id="2884420"/>
    <lineage>
        <taxon>Viruses</taxon>
        <taxon>Duplodnaviria</taxon>
        <taxon>Heunggongvirae</taxon>
        <taxon>Uroviricota</taxon>
        <taxon>Caudoviricetes</taxon>
        <taxon>Donellivirus</taxon>
        <taxon>Donellivirus gee</taxon>
    </lineage>
</organism>
<keyword evidence="2" id="KW-1185">Reference proteome</keyword>